<feature type="compositionally biased region" description="Low complexity" evidence="2">
    <location>
        <begin position="639"/>
        <end position="657"/>
    </location>
</feature>
<feature type="region of interest" description="Disordered" evidence="2">
    <location>
        <begin position="352"/>
        <end position="449"/>
    </location>
</feature>
<evidence type="ECO:0000313" key="4">
    <source>
        <dbReference type="EMBL" id="CAD9683472.1"/>
    </source>
</evidence>
<feature type="compositionally biased region" description="Basic and acidic residues" evidence="2">
    <location>
        <begin position="742"/>
        <end position="752"/>
    </location>
</feature>
<dbReference type="InterPro" id="IPR008984">
    <property type="entry name" value="SMAD_FHA_dom_sf"/>
</dbReference>
<gene>
    <name evidence="4" type="ORF">RMAR1173_LOCUS8973</name>
</gene>
<evidence type="ECO:0000256" key="1">
    <source>
        <dbReference type="SAM" id="Coils"/>
    </source>
</evidence>
<dbReference type="SUPFAM" id="SSF49879">
    <property type="entry name" value="SMAD/FHA domain"/>
    <property type="match status" value="1"/>
</dbReference>
<feature type="compositionally biased region" description="Basic and acidic residues" evidence="2">
    <location>
        <begin position="423"/>
        <end position="433"/>
    </location>
</feature>
<dbReference type="InterPro" id="IPR000253">
    <property type="entry name" value="FHA_dom"/>
</dbReference>
<feature type="compositionally biased region" description="Basic and acidic residues" evidence="2">
    <location>
        <begin position="308"/>
        <end position="322"/>
    </location>
</feature>
<proteinExistence type="predicted"/>
<feature type="region of interest" description="Disordered" evidence="2">
    <location>
        <begin position="1"/>
        <end position="60"/>
    </location>
</feature>
<feature type="region of interest" description="Disordered" evidence="2">
    <location>
        <begin position="303"/>
        <end position="338"/>
    </location>
</feature>
<dbReference type="SMART" id="SM00240">
    <property type="entry name" value="FHA"/>
    <property type="match status" value="1"/>
</dbReference>
<sequence>MDLSGSDAEAASKLAPGTQGESDGFAVPVLPKSFKKPEAPAPAQADSAKPSQVPAQLARYSSPDWAAQVPPNEAATPEDEATPWSFEILKNGMPLSILALGDKAKYVVGRAGDVSDIVLEHPSISRAHAVLQFNRNGTLWLYDLNSTHGTRVNKRKVSGGAFEQLRPGDVVSFGESTRLYLLNGPEQQRPPEMESENLRKMREKLNNRRERREAKLAAAMTSDAQALAQVMQEKNKEVERDGISWGMQDAPEDDEEGAEMNEEELPDYLKGKEQRYKEHATSLGQGEFHSRDEKLWSKLHQKVGKANRLQEENRKILSKEGGHTGLSDGQRAHVVRNDERIAQLQEEVEALEEQIRSKNTQREETKANSGKARTGASGNGRGDSDEDEFYDRTKSSSSSSGAGARGSGGTVRRIRGRTQTMRRVADAPNKRTAEFGQRGGSGGGAETVESLTAQQARLLERRQAIEVELKELAAKAQETPGLEPANGGADDALDAFMASNEELNQQESATVLKREQADLEVQLNRVQSLLRVAAPALSGLKSKAAAKLATSDGATSTASPTAPETTPSEPTDPHADQQATAGLPKTENCSEATAAEAGVSEKMSPPAPVPRQTGPADPPSAHEAAARPKRKIGAPLAGPATKTKTAAVPPASPSATVEIKPQDGTSSPGREQDAQEFAKGPAKRPRVEGPSGGSPPNTTTTTNSSGSGRSTQPPNDPAKFDDAVLEGGELNWKPPEGQSGDGRTHLNEKFGY</sequence>
<dbReference type="PANTHER" id="PTHR23308">
    <property type="entry name" value="NUCLEAR INHIBITOR OF PROTEIN PHOSPHATASE-1"/>
    <property type="match status" value="1"/>
</dbReference>
<dbReference type="Gene3D" id="2.60.200.20">
    <property type="match status" value="1"/>
</dbReference>
<accession>A0A7S2RXC8</accession>
<evidence type="ECO:0000259" key="3">
    <source>
        <dbReference type="PROSITE" id="PS50006"/>
    </source>
</evidence>
<feature type="coiled-coil region" evidence="1">
    <location>
        <begin position="195"/>
        <end position="222"/>
    </location>
</feature>
<name>A0A7S2RXC8_9STRA</name>
<organism evidence="4">
    <name type="scientific">Rhizochromulina marina</name>
    <dbReference type="NCBI Taxonomy" id="1034831"/>
    <lineage>
        <taxon>Eukaryota</taxon>
        <taxon>Sar</taxon>
        <taxon>Stramenopiles</taxon>
        <taxon>Ochrophyta</taxon>
        <taxon>Dictyochophyceae</taxon>
        <taxon>Rhizochromulinales</taxon>
        <taxon>Rhizochromulina</taxon>
    </lineage>
</organism>
<feature type="domain" description="FHA" evidence="3">
    <location>
        <begin position="106"/>
        <end position="157"/>
    </location>
</feature>
<dbReference type="AlphaFoldDB" id="A0A7S2RXC8"/>
<dbReference type="PROSITE" id="PS50006">
    <property type="entry name" value="FHA_DOMAIN"/>
    <property type="match status" value="1"/>
</dbReference>
<protein>
    <recommendedName>
        <fullName evidence="3">FHA domain-containing protein</fullName>
    </recommendedName>
</protein>
<feature type="region of interest" description="Disordered" evidence="2">
    <location>
        <begin position="541"/>
        <end position="752"/>
    </location>
</feature>
<reference evidence="4" key="1">
    <citation type="submission" date="2021-01" db="EMBL/GenBank/DDBJ databases">
        <authorList>
            <person name="Corre E."/>
            <person name="Pelletier E."/>
            <person name="Niang G."/>
            <person name="Scheremetjew M."/>
            <person name="Finn R."/>
            <person name="Kale V."/>
            <person name="Holt S."/>
            <person name="Cochrane G."/>
            <person name="Meng A."/>
            <person name="Brown T."/>
            <person name="Cohen L."/>
        </authorList>
    </citation>
    <scope>NUCLEOTIDE SEQUENCE</scope>
    <source>
        <strain evidence="4">CCMP1243</strain>
    </source>
</reference>
<evidence type="ECO:0000256" key="2">
    <source>
        <dbReference type="SAM" id="MobiDB-lite"/>
    </source>
</evidence>
<dbReference type="InterPro" id="IPR050923">
    <property type="entry name" value="Cell_Proc_Reg/RNA_Proc"/>
</dbReference>
<feature type="compositionally biased region" description="Low complexity" evidence="2">
    <location>
        <begin position="694"/>
        <end position="708"/>
    </location>
</feature>
<keyword evidence="1" id="KW-0175">Coiled coil</keyword>
<dbReference type="Pfam" id="PF00498">
    <property type="entry name" value="FHA"/>
    <property type="match status" value="1"/>
</dbReference>
<feature type="compositionally biased region" description="Low complexity" evidence="2">
    <location>
        <begin position="541"/>
        <end position="569"/>
    </location>
</feature>
<dbReference type="EMBL" id="HBHJ01013740">
    <property type="protein sequence ID" value="CAD9683472.1"/>
    <property type="molecule type" value="Transcribed_RNA"/>
</dbReference>
<feature type="compositionally biased region" description="Basic and acidic residues" evidence="2">
    <location>
        <begin position="353"/>
        <end position="366"/>
    </location>
</feature>